<gene>
    <name evidence="2" type="ORF">MAM_01778</name>
</gene>
<accession>A0A0B2X365</accession>
<dbReference type="EMBL" id="AZHE01000003">
    <property type="protein sequence ID" value="KHN99854.1"/>
    <property type="molecule type" value="Genomic_DNA"/>
</dbReference>
<protein>
    <submittedName>
        <fullName evidence="2">Membrane attack complex component/perforin</fullName>
    </submittedName>
</protein>
<dbReference type="GeneID" id="63736233"/>
<dbReference type="HOGENOM" id="CLU_990724_0_0_1"/>
<dbReference type="OrthoDB" id="2562973at2759"/>
<name>A0A0B2X365_METAS</name>
<sequence>MPLPCDKNTFLALDPSFHDNDPMVKLRRHVIDNRALNRREKSYPFCNHEGAKVNDTLSWKDYKAISNTHAGTNSTPGNETQHNDQSGTPKNENTQAKKIAAENKLEDNKETFQVFMLKISSKPDDVSKDVLNEKLNAKLDTILHIPISPSGGRNFVSYTFPQFPRVVVYLNKDDVDVTAECKAELQSIAQDDKGNAKRVDSKTLEEFLNKFGHFIPMRVELGGRLHSSESLGEESTAQSVQKANALKVAASLSFSSPFVHARLARATRLPQAKHIRRQAAT</sequence>
<keyword evidence="3" id="KW-1185">Reference proteome</keyword>
<proteinExistence type="predicted"/>
<organism evidence="2 3">
    <name type="scientific">Metarhizium album (strain ARSEF 1941)</name>
    <dbReference type="NCBI Taxonomy" id="1081103"/>
    <lineage>
        <taxon>Eukaryota</taxon>
        <taxon>Fungi</taxon>
        <taxon>Dikarya</taxon>
        <taxon>Ascomycota</taxon>
        <taxon>Pezizomycotina</taxon>
        <taxon>Sordariomycetes</taxon>
        <taxon>Hypocreomycetidae</taxon>
        <taxon>Hypocreales</taxon>
        <taxon>Clavicipitaceae</taxon>
        <taxon>Metarhizium</taxon>
    </lineage>
</organism>
<feature type="region of interest" description="Disordered" evidence="1">
    <location>
        <begin position="68"/>
        <end position="94"/>
    </location>
</feature>
<reference evidence="2 3" key="1">
    <citation type="journal article" date="2014" name="Proc. Natl. Acad. Sci. U.S.A.">
        <title>Trajectory and genomic determinants of fungal-pathogen speciation and host adaptation.</title>
        <authorList>
            <person name="Hu X."/>
            <person name="Xiao G."/>
            <person name="Zheng P."/>
            <person name="Shang Y."/>
            <person name="Su Y."/>
            <person name="Zhang X."/>
            <person name="Liu X."/>
            <person name="Zhan S."/>
            <person name="St Leger R.J."/>
            <person name="Wang C."/>
        </authorList>
    </citation>
    <scope>NUCLEOTIDE SEQUENCE [LARGE SCALE GENOMIC DNA]</scope>
    <source>
        <strain evidence="2 3">ARSEF 1941</strain>
    </source>
</reference>
<evidence type="ECO:0000256" key="1">
    <source>
        <dbReference type="SAM" id="MobiDB-lite"/>
    </source>
</evidence>
<dbReference type="STRING" id="1081103.A0A0B2X365"/>
<dbReference type="AlphaFoldDB" id="A0A0B2X365"/>
<dbReference type="Proteomes" id="UP000030816">
    <property type="component" value="Unassembled WGS sequence"/>
</dbReference>
<evidence type="ECO:0000313" key="2">
    <source>
        <dbReference type="EMBL" id="KHN99854.1"/>
    </source>
</evidence>
<comment type="caution">
    <text evidence="2">The sequence shown here is derived from an EMBL/GenBank/DDBJ whole genome shotgun (WGS) entry which is preliminary data.</text>
</comment>
<dbReference type="RefSeq" id="XP_040680920.1">
    <property type="nucleotide sequence ID" value="XM_040820577.1"/>
</dbReference>
<evidence type="ECO:0000313" key="3">
    <source>
        <dbReference type="Proteomes" id="UP000030816"/>
    </source>
</evidence>